<name>A0ABY7Y4E1_9GAMM</name>
<keyword evidence="3" id="KW-1185">Reference proteome</keyword>
<feature type="transmembrane region" description="Helical" evidence="1">
    <location>
        <begin position="6"/>
        <end position="24"/>
    </location>
</feature>
<keyword evidence="1" id="KW-0812">Transmembrane</keyword>
<protein>
    <recommendedName>
        <fullName evidence="4">Integral membrane protein</fullName>
    </recommendedName>
</protein>
<dbReference type="RefSeq" id="WP_164085720.1">
    <property type="nucleotide sequence ID" value="NZ_CP082270.1"/>
</dbReference>
<dbReference type="Proteomes" id="UP001216828">
    <property type="component" value="Chromosome"/>
</dbReference>
<organism evidence="2 3">
    <name type="scientific">Stenotrophomonas forensis</name>
    <dbReference type="NCBI Taxonomy" id="2871169"/>
    <lineage>
        <taxon>Bacteria</taxon>
        <taxon>Pseudomonadati</taxon>
        <taxon>Pseudomonadota</taxon>
        <taxon>Gammaproteobacteria</taxon>
        <taxon>Lysobacterales</taxon>
        <taxon>Lysobacteraceae</taxon>
        <taxon>Stenotrophomonas</taxon>
        <taxon>Stenotrophomonas maltophilia group</taxon>
    </lineage>
</organism>
<proteinExistence type="predicted"/>
<sequence>MLHNVIFSVAFISVSIYLMVFFRFTRRVPRLHPELWQSLGCPEPFGLRGQSTYLAVVLGLEKRAPIQAMPAVRSEVLVIRASLAITVAAFVVAAVLTG</sequence>
<keyword evidence="1" id="KW-0472">Membrane</keyword>
<evidence type="ECO:0000313" key="2">
    <source>
        <dbReference type="EMBL" id="WDM64842.1"/>
    </source>
</evidence>
<evidence type="ECO:0008006" key="4">
    <source>
        <dbReference type="Google" id="ProtNLM"/>
    </source>
</evidence>
<keyword evidence="1" id="KW-1133">Transmembrane helix</keyword>
<evidence type="ECO:0000313" key="3">
    <source>
        <dbReference type="Proteomes" id="UP001216828"/>
    </source>
</evidence>
<evidence type="ECO:0000256" key="1">
    <source>
        <dbReference type="SAM" id="Phobius"/>
    </source>
</evidence>
<gene>
    <name evidence="2" type="ORF">K5L94_06015</name>
</gene>
<accession>A0ABY7Y4E1</accession>
<reference evidence="2 3" key="1">
    <citation type="submission" date="2021-08" db="EMBL/GenBank/DDBJ databases">
        <title>Stenotrophomonas forensis sp. nov., isolated from contaminated viral transport media.</title>
        <authorList>
            <person name="Nguyen S.V."/>
            <person name="Edwards D."/>
            <person name="Scott S."/>
            <person name="Doss J."/>
            <person name="Merid S."/>
            <person name="Zelaya E."/>
            <person name="Maza C."/>
            <person name="Mann M."/>
            <person name="Hamilton B."/>
            <person name="Blackwell R."/>
            <person name="Tran A."/>
            <person name="Hauser J."/>
        </authorList>
    </citation>
    <scope>NUCLEOTIDE SEQUENCE [LARGE SCALE GENOMIC DNA]</scope>
    <source>
        <strain evidence="2 3">DFS-20110405</strain>
    </source>
</reference>
<dbReference type="EMBL" id="CP082270">
    <property type="protein sequence ID" value="WDM64842.1"/>
    <property type="molecule type" value="Genomic_DNA"/>
</dbReference>
<feature type="transmembrane region" description="Helical" evidence="1">
    <location>
        <begin position="77"/>
        <end position="96"/>
    </location>
</feature>